<sequence length="441" mass="48381">MRLVEPKEEGGMEDPATLGFVDIQFGLVAILLLAVAASLGSLQSITSQLRTAGLGSDYLLYELRCGPDKEDCVDTFPGHKGAFSSEIHITVPDGESVAVLTYKASNEFSKRPEIRRTDRYGGLFSAGKIELPTLEDGSIAAIEQIRQRMTDVLPCFAPLDISVRMDADAIQEMIDTCKSAVFVRGRGFFESQSAQNASDRDYVSGRAFAGLDKIFIEGHADGQKPTNRKMTPADEQMNARLAQDRAQMVLLALLDPNPVGVNDLARDKLAVQLDSIADKLKAGRSFLSPLTDLVPLRERLAHECRVYRSGNDDFPEAAEAETGDTPHWCTAILGLETANADGNRRFLPRIFALSDFGRFSLRYGEKLTSSAGDPRDRRVEFRAMPAFVPNKILEHAGNGQKGLFHLFTAAAVMALHECDKTRGTNDHCIKQLNQLVFAQGQ</sequence>
<dbReference type="RefSeq" id="WP_055114978.1">
    <property type="nucleotide sequence ID" value="NZ_CXWA01000002.1"/>
</dbReference>
<keyword evidence="1" id="KW-0812">Transmembrane</keyword>
<organism evidence="2 3">
    <name type="scientific">Roseibium album</name>
    <dbReference type="NCBI Taxonomy" id="311410"/>
    <lineage>
        <taxon>Bacteria</taxon>
        <taxon>Pseudomonadati</taxon>
        <taxon>Pseudomonadota</taxon>
        <taxon>Alphaproteobacteria</taxon>
        <taxon>Hyphomicrobiales</taxon>
        <taxon>Stappiaceae</taxon>
        <taxon>Roseibium</taxon>
    </lineage>
</organism>
<dbReference type="STRING" id="311410.LA5095_02280"/>
<evidence type="ECO:0000313" key="2">
    <source>
        <dbReference type="EMBL" id="CTQ66540.1"/>
    </source>
</evidence>
<evidence type="ECO:0000256" key="1">
    <source>
        <dbReference type="SAM" id="Phobius"/>
    </source>
</evidence>
<evidence type="ECO:0000313" key="3">
    <source>
        <dbReference type="Proteomes" id="UP000049983"/>
    </source>
</evidence>
<dbReference type="GeneID" id="97668566"/>
<keyword evidence="3" id="KW-1185">Reference proteome</keyword>
<feature type="transmembrane region" description="Helical" evidence="1">
    <location>
        <begin position="20"/>
        <end position="42"/>
    </location>
</feature>
<dbReference type="Proteomes" id="UP000049983">
    <property type="component" value="Unassembled WGS sequence"/>
</dbReference>
<dbReference type="AlphaFoldDB" id="A0A0M6ZAC9"/>
<accession>A0A0M6ZAC9</accession>
<proteinExistence type="predicted"/>
<name>A0A0M6ZAC9_9HYPH</name>
<protein>
    <submittedName>
        <fullName evidence="2">Uncharacterized protein</fullName>
    </submittedName>
</protein>
<keyword evidence="1" id="KW-0472">Membrane</keyword>
<keyword evidence="1" id="KW-1133">Transmembrane helix</keyword>
<reference evidence="3" key="1">
    <citation type="submission" date="2015-07" db="EMBL/GenBank/DDBJ databases">
        <authorList>
            <person name="Rodrigo-Torres Lidia"/>
            <person name="Arahal R.David."/>
        </authorList>
    </citation>
    <scope>NUCLEOTIDE SEQUENCE [LARGE SCALE GENOMIC DNA]</scope>
    <source>
        <strain evidence="3">CECT 5096</strain>
    </source>
</reference>
<dbReference type="EMBL" id="CXWC01000002">
    <property type="protein sequence ID" value="CTQ66540.1"/>
    <property type="molecule type" value="Genomic_DNA"/>
</dbReference>
<gene>
    <name evidence="2" type="ORF">LA5096_01136</name>
</gene>